<evidence type="ECO:0000313" key="5">
    <source>
        <dbReference type="Proteomes" id="UP001642464"/>
    </source>
</evidence>
<dbReference type="InterPro" id="IPR000504">
    <property type="entry name" value="RRM_dom"/>
</dbReference>
<gene>
    <name evidence="3" type="ORF">SCF082_LOCUS11805</name>
    <name evidence="4" type="ORF">SCF082_LOCUS11840</name>
</gene>
<sequence length="166" mass="18651">MALNDQPVEERGRQGLAPEDPRWGGVHRLFLANVPPRVTRAEFISFLATLGAPEPQRLRYPVFSNGKSRGFAWATFPSPDVALDFVSKVHERHLPNFEDRRGLGCLPYDKTSVPRAKVLAAPKEAQVNVECVEKVMQVSSKSKNKISLEYRDSDSAVLEKEAFLFQ</sequence>
<dbReference type="EMBL" id="CAXAMM010007091">
    <property type="protein sequence ID" value="CAK9013226.1"/>
    <property type="molecule type" value="Genomic_DNA"/>
</dbReference>
<organism evidence="4 5">
    <name type="scientific">Durusdinium trenchii</name>
    <dbReference type="NCBI Taxonomy" id="1381693"/>
    <lineage>
        <taxon>Eukaryota</taxon>
        <taxon>Sar</taxon>
        <taxon>Alveolata</taxon>
        <taxon>Dinophyceae</taxon>
        <taxon>Suessiales</taxon>
        <taxon>Symbiodiniaceae</taxon>
        <taxon>Durusdinium</taxon>
    </lineage>
</organism>
<dbReference type="Proteomes" id="UP001642464">
    <property type="component" value="Unassembled WGS sequence"/>
</dbReference>
<dbReference type="CDD" id="cd00590">
    <property type="entry name" value="RRM_SF"/>
    <property type="match status" value="1"/>
</dbReference>
<comment type="caution">
    <text evidence="4">The sequence shown here is derived from an EMBL/GenBank/DDBJ whole genome shotgun (WGS) entry which is preliminary data.</text>
</comment>
<evidence type="ECO:0000313" key="3">
    <source>
        <dbReference type="EMBL" id="CAK9013155.1"/>
    </source>
</evidence>
<accession>A0ABP0JFQ1</accession>
<evidence type="ECO:0000313" key="4">
    <source>
        <dbReference type="EMBL" id="CAK9013226.1"/>
    </source>
</evidence>
<keyword evidence="1" id="KW-0694">RNA-binding</keyword>
<protein>
    <submittedName>
        <fullName evidence="4">RRM domain-containing protein</fullName>
    </submittedName>
</protein>
<keyword evidence="5" id="KW-1185">Reference proteome</keyword>
<dbReference type="InterPro" id="IPR035979">
    <property type="entry name" value="RBD_domain_sf"/>
</dbReference>
<dbReference type="Gene3D" id="3.30.70.330">
    <property type="match status" value="1"/>
</dbReference>
<dbReference type="PROSITE" id="PS50102">
    <property type="entry name" value="RRM"/>
    <property type="match status" value="1"/>
</dbReference>
<dbReference type="InterPro" id="IPR012677">
    <property type="entry name" value="Nucleotide-bd_a/b_plait_sf"/>
</dbReference>
<dbReference type="SUPFAM" id="SSF54928">
    <property type="entry name" value="RNA-binding domain, RBD"/>
    <property type="match status" value="1"/>
</dbReference>
<feature type="domain" description="RRM" evidence="2">
    <location>
        <begin position="27"/>
        <end position="101"/>
    </location>
</feature>
<reference evidence="4 5" key="1">
    <citation type="submission" date="2024-02" db="EMBL/GenBank/DDBJ databases">
        <authorList>
            <person name="Chen Y."/>
            <person name="Shah S."/>
            <person name="Dougan E. K."/>
            <person name="Thang M."/>
            <person name="Chan C."/>
        </authorList>
    </citation>
    <scope>NUCLEOTIDE SEQUENCE [LARGE SCALE GENOMIC DNA]</scope>
</reference>
<dbReference type="EMBL" id="CAXAMM010007058">
    <property type="protein sequence ID" value="CAK9013155.1"/>
    <property type="molecule type" value="Genomic_DNA"/>
</dbReference>
<proteinExistence type="predicted"/>
<evidence type="ECO:0000256" key="1">
    <source>
        <dbReference type="PROSITE-ProRule" id="PRU00176"/>
    </source>
</evidence>
<evidence type="ECO:0000259" key="2">
    <source>
        <dbReference type="PROSITE" id="PS50102"/>
    </source>
</evidence>
<name>A0ABP0JFQ1_9DINO</name>